<sequence length="74" mass="7912">MKNYLSLVAALVLCGATVGAHAAPTQTLPDVEKVKVGNAKLKNLEKRDGKLKDGKLKTPFGKAKVKNGKVRLKL</sequence>
<evidence type="ECO:0000256" key="1">
    <source>
        <dbReference type="SAM" id="SignalP"/>
    </source>
</evidence>
<keyword evidence="1" id="KW-0732">Signal</keyword>
<feature type="signal peptide" evidence="1">
    <location>
        <begin position="1"/>
        <end position="22"/>
    </location>
</feature>
<dbReference type="AlphaFoldDB" id="A0A7Y0AH44"/>
<proteinExistence type="predicted"/>
<keyword evidence="3" id="KW-1185">Reference proteome</keyword>
<dbReference type="RefSeq" id="WP_169532877.1">
    <property type="nucleotide sequence ID" value="NZ_JABBGH010000003.1"/>
</dbReference>
<comment type="caution">
    <text evidence="2">The sequence shown here is derived from an EMBL/GenBank/DDBJ whole genome shotgun (WGS) entry which is preliminary data.</text>
</comment>
<evidence type="ECO:0000313" key="2">
    <source>
        <dbReference type="EMBL" id="NML67195.1"/>
    </source>
</evidence>
<evidence type="ECO:0000313" key="3">
    <source>
        <dbReference type="Proteomes" id="UP000559626"/>
    </source>
</evidence>
<feature type="chain" id="PRO_5031100450" evidence="1">
    <location>
        <begin position="23"/>
        <end position="74"/>
    </location>
</feature>
<dbReference type="EMBL" id="JABBGH010000003">
    <property type="protein sequence ID" value="NML67195.1"/>
    <property type="molecule type" value="Genomic_DNA"/>
</dbReference>
<dbReference type="Proteomes" id="UP000559626">
    <property type="component" value="Unassembled WGS sequence"/>
</dbReference>
<accession>A0A7Y0AH44</accession>
<organism evidence="2 3">
    <name type="scientific">Hymenobacter polaris</name>
    <dbReference type="NCBI Taxonomy" id="2682546"/>
    <lineage>
        <taxon>Bacteria</taxon>
        <taxon>Pseudomonadati</taxon>
        <taxon>Bacteroidota</taxon>
        <taxon>Cytophagia</taxon>
        <taxon>Cytophagales</taxon>
        <taxon>Hymenobacteraceae</taxon>
        <taxon>Hymenobacter</taxon>
    </lineage>
</organism>
<name>A0A7Y0AH44_9BACT</name>
<reference evidence="2 3" key="1">
    <citation type="submission" date="2020-04" db="EMBL/GenBank/DDBJ databases">
        <title>Hymenobacter polaris sp. nov., isolated from Arctic soil.</title>
        <authorList>
            <person name="Dahal R.H."/>
        </authorList>
    </citation>
    <scope>NUCLEOTIDE SEQUENCE [LARGE SCALE GENOMIC DNA]</scope>
    <source>
        <strain evidence="2 3">RP-2-7</strain>
    </source>
</reference>
<protein>
    <submittedName>
        <fullName evidence="2">Uncharacterized protein</fullName>
    </submittedName>
</protein>
<gene>
    <name evidence="2" type="ORF">HHL22_18475</name>
</gene>